<dbReference type="NCBIfam" id="TIGR02727">
    <property type="entry name" value="MTHFS_bact"/>
    <property type="match status" value="1"/>
</dbReference>
<dbReference type="InterPro" id="IPR024185">
    <property type="entry name" value="FTHF_cligase-like_sf"/>
</dbReference>
<dbReference type="GO" id="GO:0005524">
    <property type="term" value="F:ATP binding"/>
    <property type="evidence" value="ECO:0007669"/>
    <property type="project" value="UniProtKB-KW"/>
</dbReference>
<dbReference type="Pfam" id="PF01812">
    <property type="entry name" value="5-FTHF_cyc-lig"/>
    <property type="match status" value="1"/>
</dbReference>
<sequence>MDESERLLRVQAKNQLRRRMQNLRLLISDAACEARSACIRSFLMQFPPLLEARTIALFWPMEKKNEVDLRPLHLFLQERGKTMFYPFIDQEKGEMTFREANDISLLEQKGFLKEPSAASREVDRGELDVIIVPGLAMDLGGYRIGYGSGWYDRTLPRFIPPARTIGVVFDYQLIVEVPVAPHDQGLNWVVTDRKIISAEAEIASGG</sequence>
<evidence type="ECO:0000313" key="7">
    <source>
        <dbReference type="Proteomes" id="UP000185544"/>
    </source>
</evidence>
<keyword evidence="3 4" id="KW-0067">ATP-binding</keyword>
<evidence type="ECO:0000313" key="6">
    <source>
        <dbReference type="EMBL" id="APS00507.1"/>
    </source>
</evidence>
<dbReference type="KEGG" id="pabo:BCY86_07330"/>
<dbReference type="InterPro" id="IPR002698">
    <property type="entry name" value="FTHF_cligase"/>
</dbReference>
<keyword evidence="5" id="KW-0479">Metal-binding</keyword>
<dbReference type="GO" id="GO:0030272">
    <property type="term" value="F:5-formyltetrahydrofolate cyclo-ligase activity"/>
    <property type="evidence" value="ECO:0007669"/>
    <property type="project" value="UniProtKB-EC"/>
</dbReference>
<comment type="similarity">
    <text evidence="1 5">Belongs to the 5-formyltetrahydrofolate cyclo-ligase family.</text>
</comment>
<dbReference type="PANTHER" id="PTHR23407:SF1">
    <property type="entry name" value="5-FORMYLTETRAHYDROFOLATE CYCLO-LIGASE"/>
    <property type="match status" value="1"/>
</dbReference>
<feature type="binding site" evidence="4">
    <location>
        <begin position="13"/>
        <end position="17"/>
    </location>
    <ligand>
        <name>ATP</name>
        <dbReference type="ChEBI" id="CHEBI:30616"/>
    </ligand>
</feature>
<evidence type="ECO:0000256" key="3">
    <source>
        <dbReference type="ARBA" id="ARBA00022840"/>
    </source>
</evidence>
<keyword evidence="6" id="KW-0436">Ligase</keyword>
<feature type="binding site" evidence="4">
    <location>
        <position position="66"/>
    </location>
    <ligand>
        <name>substrate</name>
    </ligand>
</feature>
<dbReference type="GO" id="GO:0046872">
    <property type="term" value="F:metal ion binding"/>
    <property type="evidence" value="ECO:0007669"/>
    <property type="project" value="UniProtKB-KW"/>
</dbReference>
<evidence type="ECO:0000256" key="5">
    <source>
        <dbReference type="RuleBase" id="RU361279"/>
    </source>
</evidence>
<dbReference type="EMBL" id="CP016908">
    <property type="protein sequence ID" value="APS00507.1"/>
    <property type="molecule type" value="Genomic_DNA"/>
</dbReference>
<accession>A0A1L6MYH8</accession>
<gene>
    <name evidence="6" type="ORF">BCY86_07330</name>
</gene>
<dbReference type="InterPro" id="IPR037171">
    <property type="entry name" value="NagB/RpiA_transferase-like"/>
</dbReference>
<dbReference type="Gene3D" id="3.40.50.10420">
    <property type="entry name" value="NagB/RpiA/CoA transferase-like"/>
    <property type="match status" value="1"/>
</dbReference>
<keyword evidence="7" id="KW-1185">Reference proteome</keyword>
<comment type="cofactor">
    <cofactor evidence="5">
        <name>Mg(2+)</name>
        <dbReference type="ChEBI" id="CHEBI:18420"/>
    </cofactor>
</comment>
<keyword evidence="5" id="KW-0460">Magnesium</keyword>
<evidence type="ECO:0000256" key="4">
    <source>
        <dbReference type="PIRSR" id="PIRSR006806-1"/>
    </source>
</evidence>
<dbReference type="PANTHER" id="PTHR23407">
    <property type="entry name" value="ATPASE INHIBITOR/5-FORMYLTETRAHYDROFOLATE CYCLO-LIGASE"/>
    <property type="match status" value="1"/>
</dbReference>
<dbReference type="AlphaFoldDB" id="A0A1L6MYH8"/>
<name>A0A1L6MYH8_9BACT</name>
<protein>
    <recommendedName>
        <fullName evidence="5">5-formyltetrahydrofolate cyclo-ligase</fullName>
        <ecNumber evidence="5">6.3.3.2</ecNumber>
    </recommendedName>
</protein>
<evidence type="ECO:0000256" key="1">
    <source>
        <dbReference type="ARBA" id="ARBA00010638"/>
    </source>
</evidence>
<proteinExistence type="inferred from homology"/>
<dbReference type="GO" id="GO:0035999">
    <property type="term" value="P:tetrahydrofolate interconversion"/>
    <property type="evidence" value="ECO:0007669"/>
    <property type="project" value="TreeGrafter"/>
</dbReference>
<evidence type="ECO:0000256" key="2">
    <source>
        <dbReference type="ARBA" id="ARBA00022741"/>
    </source>
</evidence>
<keyword evidence="2 4" id="KW-0547">Nucleotide-binding</keyword>
<dbReference type="STRING" id="1882918.BCY86_07330"/>
<reference evidence="6 7" key="1">
    <citation type="submission" date="2016-08" db="EMBL/GenBank/DDBJ databases">
        <title>Identification and validation of antigenic proteins from Pajaroellobacter abortibovis using de-novo genome sequence assembly and reverse vaccinology.</title>
        <authorList>
            <person name="Welly B.T."/>
            <person name="Miller M.R."/>
            <person name="Stott J.L."/>
            <person name="Blanchard M.T."/>
            <person name="Islas-Trejo A.D."/>
            <person name="O'Rourke S.M."/>
            <person name="Young A.E."/>
            <person name="Medrano J.F."/>
            <person name="Van Eenennaam A.L."/>
        </authorList>
    </citation>
    <scope>NUCLEOTIDE SEQUENCE [LARGE SCALE GENOMIC DNA]</scope>
    <source>
        <strain evidence="6 7">BTF92-0548A/99-0131</strain>
    </source>
</reference>
<dbReference type="PIRSF" id="PIRSF006806">
    <property type="entry name" value="FTHF_cligase"/>
    <property type="match status" value="1"/>
</dbReference>
<comment type="catalytic activity">
    <reaction evidence="5">
        <text>(6S)-5-formyl-5,6,7,8-tetrahydrofolate + ATP = (6R)-5,10-methenyltetrahydrofolate + ADP + phosphate</text>
        <dbReference type="Rhea" id="RHEA:10488"/>
        <dbReference type="ChEBI" id="CHEBI:30616"/>
        <dbReference type="ChEBI" id="CHEBI:43474"/>
        <dbReference type="ChEBI" id="CHEBI:57455"/>
        <dbReference type="ChEBI" id="CHEBI:57457"/>
        <dbReference type="ChEBI" id="CHEBI:456216"/>
        <dbReference type="EC" id="6.3.3.2"/>
    </reaction>
</comment>
<dbReference type="Proteomes" id="UP000185544">
    <property type="component" value="Chromosome"/>
</dbReference>
<dbReference type="SUPFAM" id="SSF100950">
    <property type="entry name" value="NagB/RpiA/CoA transferase-like"/>
    <property type="match status" value="1"/>
</dbReference>
<feature type="binding site" evidence="4">
    <location>
        <begin position="143"/>
        <end position="151"/>
    </location>
    <ligand>
        <name>ATP</name>
        <dbReference type="ChEBI" id="CHEBI:30616"/>
    </ligand>
</feature>
<dbReference type="GO" id="GO:0009396">
    <property type="term" value="P:folic acid-containing compound biosynthetic process"/>
    <property type="evidence" value="ECO:0007669"/>
    <property type="project" value="TreeGrafter"/>
</dbReference>
<dbReference type="EC" id="6.3.3.2" evidence="5"/>
<organism evidence="6 7">
    <name type="scientific">Pajaroellobacter abortibovis</name>
    <dbReference type="NCBI Taxonomy" id="1882918"/>
    <lineage>
        <taxon>Bacteria</taxon>
        <taxon>Pseudomonadati</taxon>
        <taxon>Myxococcota</taxon>
        <taxon>Polyangia</taxon>
        <taxon>Polyangiales</taxon>
        <taxon>Polyangiaceae</taxon>
    </lineage>
</organism>